<dbReference type="Proteomes" id="UP001055125">
    <property type="component" value="Unassembled WGS sequence"/>
</dbReference>
<feature type="region of interest" description="Disordered" evidence="1">
    <location>
        <begin position="143"/>
        <end position="167"/>
    </location>
</feature>
<evidence type="ECO:0000256" key="1">
    <source>
        <dbReference type="SAM" id="MobiDB-lite"/>
    </source>
</evidence>
<accession>A0ABQ4RS08</accession>
<feature type="compositionally biased region" description="Basic residues" evidence="1">
    <location>
        <begin position="150"/>
        <end position="163"/>
    </location>
</feature>
<gene>
    <name evidence="2" type="ORF">OCOJLMKI_0320</name>
</gene>
<evidence type="ECO:0000313" key="2">
    <source>
        <dbReference type="EMBL" id="GJD93130.1"/>
    </source>
</evidence>
<reference evidence="2" key="1">
    <citation type="journal article" date="2021" name="Front. Microbiol.">
        <title>Comprehensive Comparative Genomics and Phenotyping of Methylobacterium Species.</title>
        <authorList>
            <person name="Alessa O."/>
            <person name="Ogura Y."/>
            <person name="Fujitani Y."/>
            <person name="Takami H."/>
            <person name="Hayashi T."/>
            <person name="Sahin N."/>
            <person name="Tani A."/>
        </authorList>
    </citation>
    <scope>NUCLEOTIDE SEQUENCE</scope>
    <source>
        <strain evidence="2">DSM 19015</strain>
    </source>
</reference>
<keyword evidence="3" id="KW-1185">Reference proteome</keyword>
<name>A0ABQ4RS08_9HYPH</name>
<dbReference type="EMBL" id="BPQP01000004">
    <property type="protein sequence ID" value="GJD93130.1"/>
    <property type="molecule type" value="Genomic_DNA"/>
</dbReference>
<dbReference type="RefSeq" id="WP_238242334.1">
    <property type="nucleotide sequence ID" value="NZ_BPQP01000004.1"/>
</dbReference>
<protein>
    <submittedName>
        <fullName evidence="2">Uncharacterized protein</fullName>
    </submittedName>
</protein>
<comment type="caution">
    <text evidence="2">The sequence shown here is derived from an EMBL/GenBank/DDBJ whole genome shotgun (WGS) entry which is preliminary data.</text>
</comment>
<evidence type="ECO:0000313" key="3">
    <source>
        <dbReference type="Proteomes" id="UP001055125"/>
    </source>
</evidence>
<organism evidence="2 3">
    <name type="scientific">Methylobacterium iners</name>
    <dbReference type="NCBI Taxonomy" id="418707"/>
    <lineage>
        <taxon>Bacteria</taxon>
        <taxon>Pseudomonadati</taxon>
        <taxon>Pseudomonadota</taxon>
        <taxon>Alphaproteobacteria</taxon>
        <taxon>Hyphomicrobiales</taxon>
        <taxon>Methylobacteriaceae</taxon>
        <taxon>Methylobacterium</taxon>
    </lineage>
</organism>
<reference evidence="2" key="2">
    <citation type="submission" date="2021-08" db="EMBL/GenBank/DDBJ databases">
        <authorList>
            <person name="Tani A."/>
            <person name="Ola A."/>
            <person name="Ogura Y."/>
            <person name="Katsura K."/>
            <person name="Hayashi T."/>
        </authorList>
    </citation>
    <scope>NUCLEOTIDE SEQUENCE</scope>
    <source>
        <strain evidence="2">DSM 19015</strain>
    </source>
</reference>
<proteinExistence type="predicted"/>
<sequence length="230" mass="25374">MIREFVTLSDQQNNLSSPPLPIQAEAARLLTQGCFCRACEPFHEQRTKQIDPDFADLVVSGREEMARADARQAAELEATSVQARHLPRVMDLPSGLARDELQARLAYAGFHPSCPQYRALVTLLADSSFYSAVAQSRIGKFDHTEAARSAPRKQSTKRARQPRHVPPVCSLIPPENLVIPPEQIAAERARVKRMAYPDHVGAARKAAQQRVGEQIAAAMLGTDEQKADEA</sequence>